<protein>
    <submittedName>
        <fullName evidence="2">Uncharacterized protein</fullName>
    </submittedName>
</protein>
<keyword evidence="1" id="KW-1133">Transmembrane helix</keyword>
<organism evidence="2 3">
    <name type="scientific">Mycena albidolilacea</name>
    <dbReference type="NCBI Taxonomy" id="1033008"/>
    <lineage>
        <taxon>Eukaryota</taxon>
        <taxon>Fungi</taxon>
        <taxon>Dikarya</taxon>
        <taxon>Basidiomycota</taxon>
        <taxon>Agaricomycotina</taxon>
        <taxon>Agaricomycetes</taxon>
        <taxon>Agaricomycetidae</taxon>
        <taxon>Agaricales</taxon>
        <taxon>Marasmiineae</taxon>
        <taxon>Mycenaceae</taxon>
        <taxon>Mycena</taxon>
    </lineage>
</organism>
<gene>
    <name evidence="2" type="ORF">DFH08DRAFT_879337</name>
</gene>
<sequence>MPFRAPAFFCGAFTALVWLYQDHIKHGVATILAFACSLPFFAVLFVVARTLDLFSLMVVTILIAVADNISYQDDDELNLPGALDLELDLDDQTLSQSFDTSAEQPQLDQSDGDMTLVDQSKIVSTRIEKAVRAASRVHPDPAVLAWLASPRVYSKVVAWRASQSAPALLGTHSIVVSSTMRPFTSAALAVTKSPIEPISRASPTQGGPLLLAYSEVARTSPELVTVTSAETPPDLVAKQGTVPYTALISVLRQSRLARPTSRQSASPRQSIELVPASTSTLLQSQFAGPTSRQSTSPRQSAKLVPAPTFLAPINSEPVVVIPESSKVTTAPPKARCAVALDQGPSTTKDAFGHSSTNVANKKNKFQLFRSKARGSIKRFTAVAPRARAIFVSAAGSLNYLGC</sequence>
<dbReference type="Proteomes" id="UP001218218">
    <property type="component" value="Unassembled WGS sequence"/>
</dbReference>
<proteinExistence type="predicted"/>
<comment type="caution">
    <text evidence="2">The sequence shown here is derived from an EMBL/GenBank/DDBJ whole genome shotgun (WGS) entry which is preliminary data.</text>
</comment>
<keyword evidence="1" id="KW-0812">Transmembrane</keyword>
<feature type="transmembrane region" description="Helical" evidence="1">
    <location>
        <begin position="27"/>
        <end position="46"/>
    </location>
</feature>
<accession>A0AAD6ZR44</accession>
<evidence type="ECO:0000313" key="3">
    <source>
        <dbReference type="Proteomes" id="UP001218218"/>
    </source>
</evidence>
<keyword evidence="1" id="KW-0472">Membrane</keyword>
<evidence type="ECO:0000313" key="2">
    <source>
        <dbReference type="EMBL" id="KAJ7334770.1"/>
    </source>
</evidence>
<evidence type="ECO:0000256" key="1">
    <source>
        <dbReference type="SAM" id="Phobius"/>
    </source>
</evidence>
<feature type="transmembrane region" description="Helical" evidence="1">
    <location>
        <begin position="5"/>
        <end position="21"/>
    </location>
</feature>
<dbReference type="AlphaFoldDB" id="A0AAD6ZR44"/>
<keyword evidence="3" id="KW-1185">Reference proteome</keyword>
<dbReference type="EMBL" id="JARIHO010000032">
    <property type="protein sequence ID" value="KAJ7334770.1"/>
    <property type="molecule type" value="Genomic_DNA"/>
</dbReference>
<name>A0AAD6ZR44_9AGAR</name>
<reference evidence="2" key="1">
    <citation type="submission" date="2023-03" db="EMBL/GenBank/DDBJ databases">
        <title>Massive genome expansion in bonnet fungi (Mycena s.s.) driven by repeated elements and novel gene families across ecological guilds.</title>
        <authorList>
            <consortium name="Lawrence Berkeley National Laboratory"/>
            <person name="Harder C.B."/>
            <person name="Miyauchi S."/>
            <person name="Viragh M."/>
            <person name="Kuo A."/>
            <person name="Thoen E."/>
            <person name="Andreopoulos B."/>
            <person name="Lu D."/>
            <person name="Skrede I."/>
            <person name="Drula E."/>
            <person name="Henrissat B."/>
            <person name="Morin E."/>
            <person name="Kohler A."/>
            <person name="Barry K."/>
            <person name="LaButti K."/>
            <person name="Morin E."/>
            <person name="Salamov A."/>
            <person name="Lipzen A."/>
            <person name="Mereny Z."/>
            <person name="Hegedus B."/>
            <person name="Baldrian P."/>
            <person name="Stursova M."/>
            <person name="Weitz H."/>
            <person name="Taylor A."/>
            <person name="Grigoriev I.V."/>
            <person name="Nagy L.G."/>
            <person name="Martin F."/>
            <person name="Kauserud H."/>
        </authorList>
    </citation>
    <scope>NUCLEOTIDE SEQUENCE</scope>
    <source>
        <strain evidence="2">CBHHK002</strain>
    </source>
</reference>